<name>A0AAN8TRA5_SOLBU</name>
<dbReference type="Proteomes" id="UP001371456">
    <property type="component" value="Unassembled WGS sequence"/>
</dbReference>
<dbReference type="AlphaFoldDB" id="A0AAN8TRA5"/>
<protein>
    <submittedName>
        <fullName evidence="1">Uncharacterized protein</fullName>
    </submittedName>
</protein>
<comment type="caution">
    <text evidence="1">The sequence shown here is derived from an EMBL/GenBank/DDBJ whole genome shotgun (WGS) entry which is preliminary data.</text>
</comment>
<evidence type="ECO:0000313" key="2">
    <source>
        <dbReference type="Proteomes" id="UP001371456"/>
    </source>
</evidence>
<organism evidence="1 2">
    <name type="scientific">Solanum bulbocastanum</name>
    <name type="common">Wild potato</name>
    <dbReference type="NCBI Taxonomy" id="147425"/>
    <lineage>
        <taxon>Eukaryota</taxon>
        <taxon>Viridiplantae</taxon>
        <taxon>Streptophyta</taxon>
        <taxon>Embryophyta</taxon>
        <taxon>Tracheophyta</taxon>
        <taxon>Spermatophyta</taxon>
        <taxon>Magnoliopsida</taxon>
        <taxon>eudicotyledons</taxon>
        <taxon>Gunneridae</taxon>
        <taxon>Pentapetalae</taxon>
        <taxon>asterids</taxon>
        <taxon>lamiids</taxon>
        <taxon>Solanales</taxon>
        <taxon>Solanaceae</taxon>
        <taxon>Solanoideae</taxon>
        <taxon>Solaneae</taxon>
        <taxon>Solanum</taxon>
    </lineage>
</organism>
<gene>
    <name evidence="1" type="ORF">RDI58_010635</name>
</gene>
<accession>A0AAN8TRA5</accession>
<proteinExistence type="predicted"/>
<dbReference type="EMBL" id="JBANQN010000004">
    <property type="protein sequence ID" value="KAK6791554.1"/>
    <property type="molecule type" value="Genomic_DNA"/>
</dbReference>
<reference evidence="1 2" key="1">
    <citation type="submission" date="2024-02" db="EMBL/GenBank/DDBJ databases">
        <title>de novo genome assembly of Solanum bulbocastanum strain 11H21.</title>
        <authorList>
            <person name="Hosaka A.J."/>
        </authorList>
    </citation>
    <scope>NUCLEOTIDE SEQUENCE [LARGE SCALE GENOMIC DNA]</scope>
    <source>
        <tissue evidence="1">Young leaves</tissue>
    </source>
</reference>
<evidence type="ECO:0000313" key="1">
    <source>
        <dbReference type="EMBL" id="KAK6791554.1"/>
    </source>
</evidence>
<keyword evidence="2" id="KW-1185">Reference proteome</keyword>
<sequence length="210" mass="23252">MLDLGTSELEDIAQDACLVNKAKQGVVKERTPEESDLAHRCSIEKDRGHGLAKATIFTSQGMQTIDKNSMVLEKENMQSNTSFCTSNIQVEKENMQTIRPTTISKGLEKKSGSLRSSLGFSESEVGSLNKSGVCANQHMQTPSKSTKSSSTFSSSHEIQKHKFERVDMNDHRAHILAWMNEFGINGEDTCMQNMSRTGQSNSILRMSQGE</sequence>